<evidence type="ECO:0000256" key="2">
    <source>
        <dbReference type="ARBA" id="ARBA00009102"/>
    </source>
</evidence>
<dbReference type="PANTHER" id="PTHR12433:SF11">
    <property type="entry name" value="MEDIATOR OF RNA POLYMERASE II TRANSCRIPTION SUBUNIT 25"/>
    <property type="match status" value="1"/>
</dbReference>
<feature type="domain" description="Mediator of RNA polymerase II transcription subunit 25 von Willebrand factor type A" evidence="12">
    <location>
        <begin position="17"/>
        <end position="227"/>
    </location>
</feature>
<evidence type="ECO:0000256" key="8">
    <source>
        <dbReference type="RuleBase" id="RU369088"/>
    </source>
</evidence>
<accession>A0A6I8NMY3</accession>
<gene>
    <name evidence="13" type="primary">MED25</name>
</gene>
<dbReference type="GO" id="GO:0005654">
    <property type="term" value="C:nucleoplasm"/>
    <property type="evidence" value="ECO:0007669"/>
    <property type="project" value="Ensembl"/>
</dbReference>
<dbReference type="GO" id="GO:0016592">
    <property type="term" value="C:mediator complex"/>
    <property type="evidence" value="ECO:0000318"/>
    <property type="project" value="GO_Central"/>
</dbReference>
<feature type="compositionally biased region" description="Pro residues" evidence="9">
    <location>
        <begin position="640"/>
        <end position="651"/>
    </location>
</feature>
<name>A0A6I8NMY3_ORNAN</name>
<dbReference type="GeneTree" id="ENSGT00940000160439"/>
<feature type="region of interest" description="Disordered" evidence="9">
    <location>
        <begin position="579"/>
        <end position="732"/>
    </location>
</feature>
<feature type="region of interest" description="Disordered" evidence="9">
    <location>
        <begin position="297"/>
        <end position="408"/>
    </location>
</feature>
<evidence type="ECO:0000259" key="11">
    <source>
        <dbReference type="Pfam" id="PF11235"/>
    </source>
</evidence>
<keyword evidence="14" id="KW-1185">Reference proteome</keyword>
<dbReference type="Ensembl" id="ENSOANT00000074968.1">
    <property type="protein sequence ID" value="ENSOANP00000042442.1"/>
    <property type="gene ID" value="ENSOANG00000043111.1"/>
</dbReference>
<dbReference type="InterPro" id="IPR038196">
    <property type="entry name" value="Med25_PTOV_sf"/>
</dbReference>
<evidence type="ECO:0000259" key="10">
    <source>
        <dbReference type="Pfam" id="PF11232"/>
    </source>
</evidence>
<evidence type="ECO:0000259" key="12">
    <source>
        <dbReference type="Pfam" id="PF11265"/>
    </source>
</evidence>
<reference evidence="13" key="2">
    <citation type="submission" date="2025-08" db="UniProtKB">
        <authorList>
            <consortium name="Ensembl"/>
        </authorList>
    </citation>
    <scope>IDENTIFICATION</scope>
    <source>
        <strain evidence="13">Glennie</strain>
    </source>
</reference>
<feature type="domain" description="Mediator complex subunit Med25 PTOV" evidence="10">
    <location>
        <begin position="430"/>
        <end position="579"/>
    </location>
</feature>
<dbReference type="FunCoup" id="A0A6I8NMY3">
    <property type="interactions" value="1801"/>
</dbReference>
<evidence type="ECO:0000313" key="14">
    <source>
        <dbReference type="Proteomes" id="UP000002279"/>
    </source>
</evidence>
<keyword evidence="5" id="KW-0010">Activator</keyword>
<dbReference type="Pfam" id="PF11235">
    <property type="entry name" value="Med25_SD1"/>
    <property type="match status" value="1"/>
</dbReference>
<dbReference type="InterPro" id="IPR021394">
    <property type="entry name" value="Med25_PTOV"/>
</dbReference>
<keyword evidence="7 8" id="KW-0539">Nucleus</keyword>
<dbReference type="GO" id="GO:0001223">
    <property type="term" value="F:transcription coactivator binding"/>
    <property type="evidence" value="ECO:0007669"/>
    <property type="project" value="Ensembl"/>
</dbReference>
<dbReference type="Gene3D" id="2.40.290.30">
    <property type="entry name" value="Mediator complex subunit 25, ACID domain"/>
    <property type="match status" value="1"/>
</dbReference>
<protein>
    <recommendedName>
        <fullName evidence="3 8">Mediator of RNA polymerase II transcription subunit 25</fullName>
    </recommendedName>
</protein>
<reference evidence="13" key="3">
    <citation type="submission" date="2025-09" db="UniProtKB">
        <authorList>
            <consortium name="Ensembl"/>
        </authorList>
    </citation>
    <scope>IDENTIFICATION</scope>
    <source>
        <strain evidence="13">Glennie</strain>
    </source>
</reference>
<dbReference type="InterPro" id="IPR021419">
    <property type="entry name" value="Mediator_Med25_VWA"/>
</dbReference>
<evidence type="ECO:0000256" key="5">
    <source>
        <dbReference type="ARBA" id="ARBA00023159"/>
    </source>
</evidence>
<dbReference type="OMA" id="NDQQKIP"/>
<sequence length="760" mass="80181">MGVPGADSPARAGGALVADVVFVIEGTANLGPYFEALRKHYLLPAIEYFNGGPPAETDFGGDYGGTQYSLVVFNTVDCAPESYVQCHAPTSSAYEFVTWLDGIQFMGGGGESCSLIAEGLSTALQLFDDFKKMREQIGQTHKVCLLICNSPPYLLPAVESTTYSGYTTESLVQKIGERGIHFSIISPRKLPALRLLFEKAASPPAILEQQAKDVSQDPRHMVLVRGLVLPVGGGSATGSLPTKQPVPLPPAPAPGPQLSSAPAQALPPVSQAYQVSSNLSAAQVAAQNAVEAAKNQKAGLGPRFSPITPLQSTTSGVGPPFSQASAPQMAPGAPGAPKLPPTASQPNLVSTVTTGSGLAPQPQPGAPSLVRTAPPRSSPEPTPSPPPGATFTFLHGPLQPTGVAPGGVSAAPQAPIGAPQLPGAQQSVTNKVLAWSGVLEWQEKPKPASVDANTKLTRSLPCQVYVNPGENLKTDQWPQKLIMQLIPQQLLTTLGPLFRNSRMVQFHFTNKDLESLKGLYRIMGNGFAGCVHFPHTAPCEVRVLMLLYSSKKKIFMGLIPFDQSGFVNGIRQVITNHKQVQQHKLEQQQQQRGVRVRPAAPPPPPPDLPPTLLPTLHLQHGGSSLDWGQGSSQEAGLGRPPSPALRPPSPALRPQAHPPLSLLPPCHRSAGSRGPPAWQPLAKSRSWRSRNDPRRTCYSSGPSSSSREAAEEAAAGEPEGSPLPLRAPLLPPAHPPCRLRRGPCCAPRTPGPIPSCAVCS</sequence>
<dbReference type="GO" id="GO:0046965">
    <property type="term" value="F:nuclear retinoid X receptor binding"/>
    <property type="evidence" value="ECO:0007669"/>
    <property type="project" value="Ensembl"/>
</dbReference>
<evidence type="ECO:0000256" key="6">
    <source>
        <dbReference type="ARBA" id="ARBA00023163"/>
    </source>
</evidence>
<dbReference type="AlphaFoldDB" id="A0A6I8NMY3"/>
<evidence type="ECO:0000313" key="13">
    <source>
        <dbReference type="Ensembl" id="ENSOANP00000042442.1"/>
    </source>
</evidence>
<dbReference type="SUPFAM" id="SSF53300">
    <property type="entry name" value="vWA-like"/>
    <property type="match status" value="1"/>
</dbReference>
<evidence type="ECO:0000256" key="3">
    <source>
        <dbReference type="ARBA" id="ARBA00019694"/>
    </source>
</evidence>
<feature type="compositionally biased region" description="Pro residues" evidence="9">
    <location>
        <begin position="599"/>
        <end position="612"/>
    </location>
</feature>
<feature type="compositionally biased region" description="Low complexity" evidence="9">
    <location>
        <begin position="699"/>
        <end position="728"/>
    </location>
</feature>
<dbReference type="GO" id="GO:0005667">
    <property type="term" value="C:transcription regulator complex"/>
    <property type="evidence" value="ECO:0000318"/>
    <property type="project" value="GO_Central"/>
</dbReference>
<comment type="similarity">
    <text evidence="2 8">Belongs to the Mediator complex subunit 25 family.</text>
</comment>
<comment type="subunit">
    <text evidence="8">Component of the Mediator complex.</text>
</comment>
<feature type="compositionally biased region" description="Pro residues" evidence="9">
    <location>
        <begin position="376"/>
        <end position="388"/>
    </location>
</feature>
<feature type="compositionally biased region" description="Pro residues" evidence="9">
    <location>
        <begin position="244"/>
        <end position="255"/>
    </location>
</feature>
<proteinExistence type="inferred from homology"/>
<reference evidence="13 14" key="1">
    <citation type="journal article" date="2008" name="Nature">
        <title>Genome analysis of the platypus reveals unique signatures of evolution.</title>
        <authorList>
            <person name="Warren W.C."/>
            <person name="Hillier L.W."/>
            <person name="Marshall Graves J.A."/>
            <person name="Birney E."/>
            <person name="Ponting C.P."/>
            <person name="Grutzner F."/>
            <person name="Belov K."/>
            <person name="Miller W."/>
            <person name="Clarke L."/>
            <person name="Chinwalla A.T."/>
            <person name="Yang S.P."/>
            <person name="Heger A."/>
            <person name="Locke D.P."/>
            <person name="Miethke P."/>
            <person name="Waters P.D."/>
            <person name="Veyrunes F."/>
            <person name="Fulton L."/>
            <person name="Fulton B."/>
            <person name="Graves T."/>
            <person name="Wallis J."/>
            <person name="Puente X.S."/>
            <person name="Lopez-Otin C."/>
            <person name="Ordonez G.R."/>
            <person name="Eichler E.E."/>
            <person name="Chen L."/>
            <person name="Cheng Z."/>
            <person name="Deakin J.E."/>
            <person name="Alsop A."/>
            <person name="Thompson K."/>
            <person name="Kirby P."/>
            <person name="Papenfuss A.T."/>
            <person name="Wakefield M.J."/>
            <person name="Olender T."/>
            <person name="Lancet D."/>
            <person name="Huttley G.A."/>
            <person name="Smit A.F."/>
            <person name="Pask A."/>
            <person name="Temple-Smith P."/>
            <person name="Batzer M.A."/>
            <person name="Walker J.A."/>
            <person name="Konkel M.K."/>
            <person name="Harris R.S."/>
            <person name="Whittington C.M."/>
            <person name="Wong E.S."/>
            <person name="Gemmell N.J."/>
            <person name="Buschiazzo E."/>
            <person name="Vargas Jentzsch I.M."/>
            <person name="Merkel A."/>
            <person name="Schmitz J."/>
            <person name="Zemann A."/>
            <person name="Churakov G."/>
            <person name="Kriegs J.O."/>
            <person name="Brosius J."/>
            <person name="Murchison E.P."/>
            <person name="Sachidanandam R."/>
            <person name="Smith C."/>
            <person name="Hannon G.J."/>
            <person name="Tsend-Ayush E."/>
            <person name="McMillan D."/>
            <person name="Attenborough R."/>
            <person name="Rens W."/>
            <person name="Ferguson-Smith M."/>
            <person name="Lefevre C.M."/>
            <person name="Sharp J.A."/>
            <person name="Nicholas K.R."/>
            <person name="Ray D.A."/>
            <person name="Kube M."/>
            <person name="Reinhardt R."/>
            <person name="Pringle T.H."/>
            <person name="Taylor J."/>
            <person name="Jones R.C."/>
            <person name="Nixon B."/>
            <person name="Dacheux J.L."/>
            <person name="Niwa H."/>
            <person name="Sekita Y."/>
            <person name="Huang X."/>
            <person name="Stark A."/>
            <person name="Kheradpour P."/>
            <person name="Kellis M."/>
            <person name="Flicek P."/>
            <person name="Chen Y."/>
            <person name="Webber C."/>
            <person name="Hardison R."/>
            <person name="Nelson J."/>
            <person name="Hallsworth-Pepin K."/>
            <person name="Delehaunty K."/>
            <person name="Markovic C."/>
            <person name="Minx P."/>
            <person name="Feng Y."/>
            <person name="Kremitzki C."/>
            <person name="Mitreva M."/>
            <person name="Glasscock J."/>
            <person name="Wylie T."/>
            <person name="Wohldmann P."/>
            <person name="Thiru P."/>
            <person name="Nhan M.N."/>
            <person name="Pohl C.S."/>
            <person name="Smith S.M."/>
            <person name="Hou S."/>
            <person name="Nefedov M."/>
            <person name="de Jong P.J."/>
            <person name="Renfree M.B."/>
            <person name="Mardis E.R."/>
            <person name="Wilson R.K."/>
        </authorList>
    </citation>
    <scope>NUCLEOTIDE SEQUENCE [LARGE SCALE GENOMIC DNA]</scope>
    <source>
        <strain evidence="13 14">Glennie</strain>
    </source>
</reference>
<dbReference type="GO" id="GO:0070847">
    <property type="term" value="C:core mediator complex"/>
    <property type="evidence" value="ECO:0007669"/>
    <property type="project" value="Ensembl"/>
</dbReference>
<feature type="domain" description="Mediator complex subunit Med25 synapsin 1" evidence="11">
    <location>
        <begin position="235"/>
        <end position="383"/>
    </location>
</feature>
<dbReference type="GO" id="GO:0045944">
    <property type="term" value="P:positive regulation of transcription by RNA polymerase II"/>
    <property type="evidence" value="ECO:0000318"/>
    <property type="project" value="GO_Central"/>
</dbReference>
<feature type="region of interest" description="Disordered" evidence="9">
    <location>
        <begin position="235"/>
        <end position="263"/>
    </location>
</feature>
<evidence type="ECO:0000256" key="7">
    <source>
        <dbReference type="ARBA" id="ARBA00023242"/>
    </source>
</evidence>
<keyword evidence="6 8" id="KW-0804">Transcription</keyword>
<dbReference type="Pfam" id="PF11232">
    <property type="entry name" value="Med25"/>
    <property type="match status" value="1"/>
</dbReference>
<comment type="function">
    <text evidence="8">Component of the Mediator complex, a coactivator involved in the regulated transcription of nearly all RNA polymerase II-dependent genes. Mediator functions as a bridge to convey information from gene-specific regulatory proteins to the basal RNA polymerase II transcription machinery. Mediator is recruited to promoters by direct interactions with regulatory proteins and serves as a scaffold for the assembly of a functional preinitiation complex with RNA polymerase II and the general transcription factors.</text>
</comment>
<evidence type="ECO:0000256" key="9">
    <source>
        <dbReference type="SAM" id="MobiDB-lite"/>
    </source>
</evidence>
<dbReference type="InParanoid" id="A0A6I8NMY3"/>
<dbReference type="FunFam" id="2.40.290.30:FF:000001">
    <property type="entry name" value="Mediator of RNA polymerase II transcription subunit 25"/>
    <property type="match status" value="1"/>
</dbReference>
<evidence type="ECO:0000256" key="4">
    <source>
        <dbReference type="ARBA" id="ARBA00023015"/>
    </source>
</evidence>
<dbReference type="InterPro" id="IPR021397">
    <property type="entry name" value="Mediator_Med25_SD1"/>
</dbReference>
<organism evidence="13 14">
    <name type="scientific">Ornithorhynchus anatinus</name>
    <name type="common">Duckbill platypus</name>
    <dbReference type="NCBI Taxonomy" id="9258"/>
    <lineage>
        <taxon>Eukaryota</taxon>
        <taxon>Metazoa</taxon>
        <taxon>Chordata</taxon>
        <taxon>Craniata</taxon>
        <taxon>Vertebrata</taxon>
        <taxon>Euteleostomi</taxon>
        <taxon>Mammalia</taxon>
        <taxon>Monotremata</taxon>
        <taxon>Ornithorhynchidae</taxon>
        <taxon>Ornithorhynchus</taxon>
    </lineage>
</organism>
<dbReference type="Pfam" id="PF11265">
    <property type="entry name" value="Med25_VWA"/>
    <property type="match status" value="1"/>
</dbReference>
<feature type="compositionally biased region" description="Low complexity" evidence="9">
    <location>
        <begin position="322"/>
        <end position="336"/>
    </location>
</feature>
<comment type="subcellular location">
    <subcellularLocation>
        <location evidence="1 8">Nucleus</location>
    </subcellularLocation>
</comment>
<keyword evidence="4 8" id="KW-0805">Transcription regulation</keyword>
<feature type="compositionally biased region" description="Polar residues" evidence="9">
    <location>
        <begin position="344"/>
        <end position="356"/>
    </location>
</feature>
<dbReference type="Proteomes" id="UP000002279">
    <property type="component" value="Chromosome 10"/>
</dbReference>
<dbReference type="InterPro" id="IPR036465">
    <property type="entry name" value="vWFA_dom_sf"/>
</dbReference>
<dbReference type="GO" id="GO:2001178">
    <property type="term" value="P:positive regulation of mediator complex assembly"/>
    <property type="evidence" value="ECO:0007669"/>
    <property type="project" value="Ensembl"/>
</dbReference>
<dbReference type="GO" id="GO:0048147">
    <property type="term" value="P:negative regulation of fibroblast proliferation"/>
    <property type="evidence" value="ECO:0007669"/>
    <property type="project" value="Ensembl"/>
</dbReference>
<evidence type="ECO:0000256" key="1">
    <source>
        <dbReference type="ARBA" id="ARBA00004123"/>
    </source>
</evidence>
<dbReference type="Bgee" id="ENSOANG00000043111">
    <property type="expression patterns" value="Expressed in endometrium and 7 other cell types or tissues"/>
</dbReference>
<dbReference type="GO" id="GO:0000122">
    <property type="term" value="P:negative regulation of transcription by RNA polymerase II"/>
    <property type="evidence" value="ECO:0007669"/>
    <property type="project" value="Ensembl"/>
</dbReference>
<dbReference type="PANTHER" id="PTHR12433">
    <property type="entry name" value="MEDIATOR OF RNA POLYMERASE II TRANSCRIPTION SUBUNIT 25"/>
    <property type="match status" value="1"/>
</dbReference>